<sequence length="170" mass="19397">MILTKIAPEDWPAVHLWAKTAEACRFQTWGPNTEDETRQFVAEAVEAWSQTPQRRFAYVARLEDDVVGMGELFLRNKDQRQGEITYIVQPKLWGRGLGTAIGRRLLSIGFDELGLHRIYATCDPRNAGSAGVLAKIGMTREGRLRHTALIRDGWRDSLIFGILEDEWRQT</sequence>
<proteinExistence type="predicted"/>
<evidence type="ECO:0000259" key="1">
    <source>
        <dbReference type="PROSITE" id="PS51186"/>
    </source>
</evidence>
<dbReference type="PROSITE" id="PS51186">
    <property type="entry name" value="GNAT"/>
    <property type="match status" value="1"/>
</dbReference>
<protein>
    <submittedName>
        <fullName evidence="2">GNAT family protein</fullName>
    </submittedName>
</protein>
<organism evidence="2 3">
    <name type="scientific">Catenulispora subtropica</name>
    <dbReference type="NCBI Taxonomy" id="450798"/>
    <lineage>
        <taxon>Bacteria</taxon>
        <taxon>Bacillati</taxon>
        <taxon>Actinomycetota</taxon>
        <taxon>Actinomycetes</taxon>
        <taxon>Catenulisporales</taxon>
        <taxon>Catenulisporaceae</taxon>
        <taxon>Catenulispora</taxon>
    </lineage>
</organism>
<dbReference type="InterPro" id="IPR000182">
    <property type="entry name" value="GNAT_dom"/>
</dbReference>
<evidence type="ECO:0000313" key="3">
    <source>
        <dbReference type="Proteomes" id="UP001499854"/>
    </source>
</evidence>
<dbReference type="InterPro" id="IPR051908">
    <property type="entry name" value="Ribosomal_N-acetyltransferase"/>
</dbReference>
<dbReference type="RefSeq" id="WP_344662882.1">
    <property type="nucleotide sequence ID" value="NZ_BAAAQM010000086.1"/>
</dbReference>
<dbReference type="Proteomes" id="UP001499854">
    <property type="component" value="Unassembled WGS sequence"/>
</dbReference>
<dbReference type="Gene3D" id="3.40.630.30">
    <property type="match status" value="1"/>
</dbReference>
<gene>
    <name evidence="2" type="ORF">GCM10009838_84620</name>
</gene>
<reference evidence="3" key="1">
    <citation type="journal article" date="2019" name="Int. J. Syst. Evol. Microbiol.">
        <title>The Global Catalogue of Microorganisms (GCM) 10K type strain sequencing project: providing services to taxonomists for standard genome sequencing and annotation.</title>
        <authorList>
            <consortium name="The Broad Institute Genomics Platform"/>
            <consortium name="The Broad Institute Genome Sequencing Center for Infectious Disease"/>
            <person name="Wu L."/>
            <person name="Ma J."/>
        </authorList>
    </citation>
    <scope>NUCLEOTIDE SEQUENCE [LARGE SCALE GENOMIC DNA]</scope>
    <source>
        <strain evidence="3">JCM 16013</strain>
    </source>
</reference>
<accession>A0ABP5ERC0</accession>
<dbReference type="SUPFAM" id="SSF55729">
    <property type="entry name" value="Acyl-CoA N-acyltransferases (Nat)"/>
    <property type="match status" value="1"/>
</dbReference>
<evidence type="ECO:0000313" key="2">
    <source>
        <dbReference type="EMBL" id="GAA2005491.1"/>
    </source>
</evidence>
<dbReference type="Pfam" id="PF13302">
    <property type="entry name" value="Acetyltransf_3"/>
    <property type="match status" value="1"/>
</dbReference>
<feature type="domain" description="N-acetyltransferase" evidence="1">
    <location>
        <begin position="1"/>
        <end position="161"/>
    </location>
</feature>
<dbReference type="CDD" id="cd04301">
    <property type="entry name" value="NAT_SF"/>
    <property type="match status" value="1"/>
</dbReference>
<dbReference type="PANTHER" id="PTHR43441:SF11">
    <property type="entry name" value="RIBOSOMAL-PROTEIN-SERINE ACETYLTRANSFERASE"/>
    <property type="match status" value="1"/>
</dbReference>
<keyword evidence="3" id="KW-1185">Reference proteome</keyword>
<comment type="caution">
    <text evidence="2">The sequence shown here is derived from an EMBL/GenBank/DDBJ whole genome shotgun (WGS) entry which is preliminary data.</text>
</comment>
<dbReference type="PANTHER" id="PTHR43441">
    <property type="entry name" value="RIBOSOMAL-PROTEIN-SERINE ACETYLTRANSFERASE"/>
    <property type="match status" value="1"/>
</dbReference>
<dbReference type="InterPro" id="IPR016181">
    <property type="entry name" value="Acyl_CoA_acyltransferase"/>
</dbReference>
<name>A0ABP5ERC0_9ACTN</name>
<dbReference type="EMBL" id="BAAAQM010000086">
    <property type="protein sequence ID" value="GAA2005491.1"/>
    <property type="molecule type" value="Genomic_DNA"/>
</dbReference>